<protein>
    <submittedName>
        <fullName evidence="1">Uncharacterized protein</fullName>
    </submittedName>
</protein>
<sequence length="12" mass="1235">MTGRSRDGPDGS</sequence>
<organism evidence="1">
    <name type="scientific">Arundo donax</name>
    <name type="common">Giant reed</name>
    <name type="synonym">Donax arundinaceus</name>
    <dbReference type="NCBI Taxonomy" id="35708"/>
    <lineage>
        <taxon>Eukaryota</taxon>
        <taxon>Viridiplantae</taxon>
        <taxon>Streptophyta</taxon>
        <taxon>Embryophyta</taxon>
        <taxon>Tracheophyta</taxon>
        <taxon>Spermatophyta</taxon>
        <taxon>Magnoliopsida</taxon>
        <taxon>Liliopsida</taxon>
        <taxon>Poales</taxon>
        <taxon>Poaceae</taxon>
        <taxon>PACMAD clade</taxon>
        <taxon>Arundinoideae</taxon>
        <taxon>Arundineae</taxon>
        <taxon>Arundo</taxon>
    </lineage>
</organism>
<accession>A0A0A9E8Y1</accession>
<dbReference type="EMBL" id="GBRH01202412">
    <property type="protein sequence ID" value="JAD95483.1"/>
    <property type="molecule type" value="Transcribed_RNA"/>
</dbReference>
<evidence type="ECO:0000313" key="1">
    <source>
        <dbReference type="EMBL" id="JAD95483.1"/>
    </source>
</evidence>
<reference evidence="1" key="1">
    <citation type="submission" date="2014-09" db="EMBL/GenBank/DDBJ databases">
        <authorList>
            <person name="Magalhaes I.L.F."/>
            <person name="Oliveira U."/>
            <person name="Santos F.R."/>
            <person name="Vidigal T.H.D.A."/>
            <person name="Brescovit A.D."/>
            <person name="Santos A.J."/>
        </authorList>
    </citation>
    <scope>NUCLEOTIDE SEQUENCE</scope>
    <source>
        <tissue evidence="1">Shoot tissue taken approximately 20 cm above the soil surface</tissue>
    </source>
</reference>
<name>A0A0A9E8Y1_ARUDO</name>
<reference evidence="1" key="2">
    <citation type="journal article" date="2015" name="Data Brief">
        <title>Shoot transcriptome of the giant reed, Arundo donax.</title>
        <authorList>
            <person name="Barrero R.A."/>
            <person name="Guerrero F.D."/>
            <person name="Moolhuijzen P."/>
            <person name="Goolsby J.A."/>
            <person name="Tidwell J."/>
            <person name="Bellgard S.E."/>
            <person name="Bellgard M.I."/>
        </authorList>
    </citation>
    <scope>NUCLEOTIDE SEQUENCE</scope>
    <source>
        <tissue evidence="1">Shoot tissue taken approximately 20 cm above the soil surface</tissue>
    </source>
</reference>
<proteinExistence type="predicted"/>